<organism evidence="1 2">
    <name type="scientific">Actinomadura hallensis</name>
    <dbReference type="NCBI Taxonomy" id="337895"/>
    <lineage>
        <taxon>Bacteria</taxon>
        <taxon>Bacillati</taxon>
        <taxon>Actinomycetota</taxon>
        <taxon>Actinomycetes</taxon>
        <taxon>Streptosporangiales</taxon>
        <taxon>Thermomonosporaceae</taxon>
        <taxon>Actinomadura</taxon>
    </lineage>
</organism>
<comment type="caution">
    <text evidence="1">The sequence shown here is derived from an EMBL/GenBank/DDBJ whole genome shotgun (WGS) entry which is preliminary data.</text>
</comment>
<sequence length="206" mass="23718">MLRERLRHVHWIGGGSGAGKSTVARRLAARYGMRVYSTDEVMADHAGRSTPETAPYLSAFKTMDMDERWVNRSPETMLETFHWFRGEGFDLILEDLLRLPADTGVIAEGFRLLPRLVGPLLAEPRRAVWLLPTPEFRRAAFETRGWDIPLRTSDPDLARRNLLERDRMFTDRLRKETELLGLPTVEITTAMSEDESTERVRRAFGF</sequence>
<dbReference type="Gene3D" id="3.40.50.300">
    <property type="entry name" value="P-loop containing nucleotide triphosphate hydrolases"/>
    <property type="match status" value="1"/>
</dbReference>
<keyword evidence="1" id="KW-0418">Kinase</keyword>
<proteinExistence type="predicted"/>
<keyword evidence="2" id="KW-1185">Reference proteome</keyword>
<dbReference type="EMBL" id="VFPO01000001">
    <property type="protein sequence ID" value="TQM66488.1"/>
    <property type="molecule type" value="Genomic_DNA"/>
</dbReference>
<reference evidence="1 2" key="1">
    <citation type="submission" date="2019-06" db="EMBL/GenBank/DDBJ databases">
        <title>Sequencing the genomes of 1000 actinobacteria strains.</title>
        <authorList>
            <person name="Klenk H.-P."/>
        </authorList>
    </citation>
    <scope>NUCLEOTIDE SEQUENCE [LARGE SCALE GENOMIC DNA]</scope>
    <source>
        <strain evidence="1 2">DSM 45043</strain>
    </source>
</reference>
<accession>A0A543I7D3</accession>
<name>A0A543I7D3_9ACTN</name>
<dbReference type="RefSeq" id="WP_141965581.1">
    <property type="nucleotide sequence ID" value="NZ_VFPO01000001.1"/>
</dbReference>
<dbReference type="Proteomes" id="UP000316706">
    <property type="component" value="Unassembled WGS sequence"/>
</dbReference>
<dbReference type="InterPro" id="IPR027417">
    <property type="entry name" value="P-loop_NTPase"/>
</dbReference>
<dbReference type="GO" id="GO:0016301">
    <property type="term" value="F:kinase activity"/>
    <property type="evidence" value="ECO:0007669"/>
    <property type="project" value="UniProtKB-KW"/>
</dbReference>
<evidence type="ECO:0000313" key="2">
    <source>
        <dbReference type="Proteomes" id="UP000316706"/>
    </source>
</evidence>
<keyword evidence="1" id="KW-0808">Transferase</keyword>
<dbReference type="SUPFAM" id="SSF52540">
    <property type="entry name" value="P-loop containing nucleoside triphosphate hydrolases"/>
    <property type="match status" value="1"/>
</dbReference>
<gene>
    <name evidence="1" type="ORF">FHX41_0062</name>
</gene>
<dbReference type="AlphaFoldDB" id="A0A543I7D3"/>
<dbReference type="OrthoDB" id="3820382at2"/>
<evidence type="ECO:0000313" key="1">
    <source>
        <dbReference type="EMBL" id="TQM66488.1"/>
    </source>
</evidence>
<dbReference type="Pfam" id="PF13671">
    <property type="entry name" value="AAA_33"/>
    <property type="match status" value="1"/>
</dbReference>
<protein>
    <submittedName>
        <fullName evidence="1">Shikimate kinase</fullName>
    </submittedName>
</protein>